<gene>
    <name evidence="3" type="ORF">EDM56_17045</name>
</gene>
<keyword evidence="4" id="KW-1185">Reference proteome</keyword>
<proteinExistence type="predicted"/>
<dbReference type="Proteomes" id="UP000271031">
    <property type="component" value="Unassembled WGS sequence"/>
</dbReference>
<evidence type="ECO:0000313" key="4">
    <source>
        <dbReference type="Proteomes" id="UP000271031"/>
    </source>
</evidence>
<name>A0A3M8DJS5_9BACL</name>
<evidence type="ECO:0000259" key="2">
    <source>
        <dbReference type="PROSITE" id="PS50975"/>
    </source>
</evidence>
<keyword evidence="1" id="KW-0067">ATP-binding</keyword>
<feature type="domain" description="ATP-grasp" evidence="2">
    <location>
        <begin position="117"/>
        <end position="309"/>
    </location>
</feature>
<dbReference type="PROSITE" id="PS50975">
    <property type="entry name" value="ATP_GRASP"/>
    <property type="match status" value="1"/>
</dbReference>
<evidence type="ECO:0000313" key="3">
    <source>
        <dbReference type="EMBL" id="RNB87367.1"/>
    </source>
</evidence>
<evidence type="ECO:0000256" key="1">
    <source>
        <dbReference type="PROSITE-ProRule" id="PRU00409"/>
    </source>
</evidence>
<reference evidence="3 4" key="1">
    <citation type="submission" date="2018-10" db="EMBL/GenBank/DDBJ databases">
        <title>Phylogenomics of Brevibacillus.</title>
        <authorList>
            <person name="Dunlap C."/>
        </authorList>
    </citation>
    <scope>NUCLEOTIDE SEQUENCE [LARGE SCALE GENOMIC DNA]</scope>
    <source>
        <strain evidence="3 4">JCM 15716</strain>
    </source>
</reference>
<sequence length="403" mass="46800">MKRTHCTLVLGGSVAGYSIIRELHEKGLREIVLFDTEKRLAAYSNRLCKFVHVDDSTEALFAAIESLHQEYEHIIIFPTGDKQIEQLDDLYERIESYCFLPFNHDNLRIFVNKMNQYHHCEMVGIPYPKTIILHDPAETESILQIPFPLLLKPSKQDSRAFKNLVLHSADDFWREEAQIRQFLHAGISFLVSEMIPGDSSQVYAYMAYRNKQGKILNEWTGKKLSQYPNHFGVFSSASNQSDQTVLEQGRKLVETMNLFGICEPEFKYDSRDGTYKLTEVNLRSMMWNRMGNLSGVNLQYTQYLDAIGQATERQQQDQTRKIHYVYSKHEIFGLLNGTIPFQTFWHNLFDSDKTYFAVFDPQDIKPFLADSVANVRGLFRKMGESGFLSSWMNRNGWKRKGHA</sequence>
<comment type="caution">
    <text evidence="3">The sequence shown here is derived from an EMBL/GenBank/DDBJ whole genome shotgun (WGS) entry which is preliminary data.</text>
</comment>
<protein>
    <recommendedName>
        <fullName evidence="2">ATP-grasp domain-containing protein</fullName>
    </recommendedName>
</protein>
<organism evidence="3 4">
    <name type="scientific">Brevibacillus fluminis</name>
    <dbReference type="NCBI Taxonomy" id="511487"/>
    <lineage>
        <taxon>Bacteria</taxon>
        <taxon>Bacillati</taxon>
        <taxon>Bacillota</taxon>
        <taxon>Bacilli</taxon>
        <taxon>Bacillales</taxon>
        <taxon>Paenibacillaceae</taxon>
        <taxon>Brevibacillus</taxon>
    </lineage>
</organism>
<dbReference type="GO" id="GO:0046872">
    <property type="term" value="F:metal ion binding"/>
    <property type="evidence" value="ECO:0007669"/>
    <property type="project" value="InterPro"/>
</dbReference>
<dbReference type="InterPro" id="IPR011761">
    <property type="entry name" value="ATP-grasp"/>
</dbReference>
<accession>A0A3M8DJS5</accession>
<dbReference type="OrthoDB" id="5420347at2"/>
<dbReference type="GO" id="GO:0005524">
    <property type="term" value="F:ATP binding"/>
    <property type="evidence" value="ECO:0007669"/>
    <property type="project" value="UniProtKB-UniRule"/>
</dbReference>
<keyword evidence="1" id="KW-0547">Nucleotide-binding</keyword>
<dbReference type="SUPFAM" id="SSF56059">
    <property type="entry name" value="Glutathione synthetase ATP-binding domain-like"/>
    <property type="match status" value="1"/>
</dbReference>
<dbReference type="AlphaFoldDB" id="A0A3M8DJS5"/>
<dbReference type="RefSeq" id="WP_122919065.1">
    <property type="nucleotide sequence ID" value="NZ_RHHQ01000012.1"/>
</dbReference>
<dbReference type="EMBL" id="RHHQ01000012">
    <property type="protein sequence ID" value="RNB87367.1"/>
    <property type="molecule type" value="Genomic_DNA"/>
</dbReference>
<dbReference type="Gene3D" id="3.30.470.20">
    <property type="entry name" value="ATP-grasp fold, B domain"/>
    <property type="match status" value="1"/>
</dbReference>